<feature type="domain" description="DUF4034" evidence="1">
    <location>
        <begin position="8"/>
        <end position="275"/>
    </location>
</feature>
<dbReference type="Gene3D" id="1.25.40.10">
    <property type="entry name" value="Tetratricopeptide repeat domain"/>
    <property type="match status" value="1"/>
</dbReference>
<proteinExistence type="predicted"/>
<evidence type="ECO:0000259" key="1">
    <source>
        <dbReference type="Pfam" id="PF13226"/>
    </source>
</evidence>
<name>A0ABR6VCU1_9PSED</name>
<accession>A0ABR6VCU1</accession>
<gene>
    <name evidence="2" type="ORF">HU747_22275</name>
</gene>
<dbReference type="InterPro" id="IPR011990">
    <property type="entry name" value="TPR-like_helical_dom_sf"/>
</dbReference>
<comment type="caution">
    <text evidence="2">The sequence shown here is derived from an EMBL/GenBank/DDBJ whole genome shotgun (WGS) entry which is preliminary data.</text>
</comment>
<dbReference type="RefSeq" id="WP_186599107.1">
    <property type="nucleotide sequence ID" value="NZ_JABWRR010000014.1"/>
</dbReference>
<dbReference type="EMBL" id="JABWRS010000022">
    <property type="protein sequence ID" value="MBC3478320.1"/>
    <property type="molecule type" value="Genomic_DNA"/>
</dbReference>
<keyword evidence="3" id="KW-1185">Reference proteome</keyword>
<dbReference type="InterPro" id="IPR025115">
    <property type="entry name" value="DUF4034"/>
</dbReference>
<dbReference type="Proteomes" id="UP000628086">
    <property type="component" value="Unassembled WGS sequence"/>
</dbReference>
<reference evidence="2 3" key="1">
    <citation type="journal article" date="2020" name="Microorganisms">
        <title>Reliable Identification of Environmental Pseudomonas Isolates Using the rpoD Gene.</title>
        <authorList>
            <consortium name="The Broad Institute Genome Sequencing Platform"/>
            <person name="Girard L."/>
            <person name="Lood C."/>
            <person name="Rokni-Zadeh H."/>
            <person name="van Noort V."/>
            <person name="Lavigne R."/>
            <person name="De Mot R."/>
        </authorList>
    </citation>
    <scope>NUCLEOTIDE SEQUENCE [LARGE SCALE GENOMIC DNA]</scope>
    <source>
        <strain evidence="2 3">RW7P2</strain>
    </source>
</reference>
<dbReference type="Pfam" id="PF13226">
    <property type="entry name" value="DUF4034"/>
    <property type="match status" value="1"/>
</dbReference>
<organism evidence="2 3">
    <name type="scientific">Pseudomonas taiwanensis</name>
    <dbReference type="NCBI Taxonomy" id="470150"/>
    <lineage>
        <taxon>Bacteria</taxon>
        <taxon>Pseudomonadati</taxon>
        <taxon>Pseudomonadota</taxon>
        <taxon>Gammaproteobacteria</taxon>
        <taxon>Pseudomonadales</taxon>
        <taxon>Pseudomonadaceae</taxon>
        <taxon>Pseudomonas</taxon>
    </lineage>
</organism>
<sequence length="674" mass="75790">MQTLTRTRQDIHELVQANAFPELNDYFNVLEARWLQASPGECPAYLEAFEWHLQARSGIQGGKALTQFLKAWIQACPNAYHPRVAMGFHCLDRARHVQGGDGTDEVSEARWLAAEQVCEIGAVHLLRAMALSNVPVAAAICMLHMSAHFREPGWLNELLHGKPARYRPSAHPDVEIQEAAAPFLVRFGFAPLVDLPQYLPPCLAMRSARWDESAQQYWLGHALRWFAGCFEAVEAYATYLLPRWGGSLQALEDLVSGPFCQGWGDAQRNAIRALQFEGDFRLSGPLQSQETGQWQCIFDHWWPRELRPRERAMLLARRGTWRWHTSRDHAGAMDDFVACVDLSPDHCFERGGAQSFYTFACLVVQHGMQDDRQSLRIAIEHLCESRMFAAACALRAVGCQFGLWGFVRSLEQAREWLEAAVNRQSECQGQGFDMQEVPRLLWAARLYEPARFFDEQCAECGLSDAAMRLHDLHRGGLEGTPECYLDAGAAQRWLMRALALGSPRASYEVACRRMADEDLSERGAMLSVKRLLLDAMGHAQTDAHARLQLGSLLRQFGEPVEREEAVGYLLGLVQHEDPCIAGRACAHMGLAWMQGHGTRKQSRFAAIEWVSRAAVLQPDDPEVEGIRSAILNSHNVFRTLLTFCGATLFRGTLYPNELPPPASTARRERTRALV</sequence>
<protein>
    <submittedName>
        <fullName evidence="2">DUF4034 domain-containing protein</fullName>
    </submittedName>
</protein>
<evidence type="ECO:0000313" key="3">
    <source>
        <dbReference type="Proteomes" id="UP000628086"/>
    </source>
</evidence>
<evidence type="ECO:0000313" key="2">
    <source>
        <dbReference type="EMBL" id="MBC3478320.1"/>
    </source>
</evidence>